<evidence type="ECO:0000313" key="2">
    <source>
        <dbReference type="Proteomes" id="UP001459277"/>
    </source>
</evidence>
<gene>
    <name evidence="1" type="ORF">SO802_013288</name>
</gene>
<proteinExistence type="predicted"/>
<dbReference type="Proteomes" id="UP001459277">
    <property type="component" value="Unassembled WGS sequence"/>
</dbReference>
<keyword evidence="2" id="KW-1185">Reference proteome</keyword>
<sequence>MATPSDIEVANRIYKMVEDQGKVHEKMGSHLAKLEQSKLKKPINVEVNEEEEKGKWDEKDKADYERNKKFKKLTAKTLAMKEKMEKMQLAFHKAQGMGDCLYNMSGSGSKTPIPLPHKFKISDTEKFD</sequence>
<accession>A0AAW2D5S3</accession>
<protein>
    <submittedName>
        <fullName evidence="1">Uncharacterized protein</fullName>
    </submittedName>
</protein>
<reference evidence="1 2" key="1">
    <citation type="submission" date="2024-01" db="EMBL/GenBank/DDBJ databases">
        <title>A telomere-to-telomere, gap-free genome of sweet tea (Lithocarpus litseifolius).</title>
        <authorList>
            <person name="Zhou J."/>
        </authorList>
    </citation>
    <scope>NUCLEOTIDE SEQUENCE [LARGE SCALE GENOMIC DNA]</scope>
    <source>
        <strain evidence="1">Zhou-2022a</strain>
        <tissue evidence="1">Leaf</tissue>
    </source>
</reference>
<name>A0AAW2D5S3_9ROSI</name>
<evidence type="ECO:0000313" key="1">
    <source>
        <dbReference type="EMBL" id="KAL0005727.1"/>
    </source>
</evidence>
<dbReference type="EMBL" id="JAZDWU010000004">
    <property type="protein sequence ID" value="KAL0005727.1"/>
    <property type="molecule type" value="Genomic_DNA"/>
</dbReference>
<comment type="caution">
    <text evidence="1">The sequence shown here is derived from an EMBL/GenBank/DDBJ whole genome shotgun (WGS) entry which is preliminary data.</text>
</comment>
<organism evidence="1 2">
    <name type="scientific">Lithocarpus litseifolius</name>
    <dbReference type="NCBI Taxonomy" id="425828"/>
    <lineage>
        <taxon>Eukaryota</taxon>
        <taxon>Viridiplantae</taxon>
        <taxon>Streptophyta</taxon>
        <taxon>Embryophyta</taxon>
        <taxon>Tracheophyta</taxon>
        <taxon>Spermatophyta</taxon>
        <taxon>Magnoliopsida</taxon>
        <taxon>eudicotyledons</taxon>
        <taxon>Gunneridae</taxon>
        <taxon>Pentapetalae</taxon>
        <taxon>rosids</taxon>
        <taxon>fabids</taxon>
        <taxon>Fagales</taxon>
        <taxon>Fagaceae</taxon>
        <taxon>Lithocarpus</taxon>
    </lineage>
</organism>
<dbReference type="AlphaFoldDB" id="A0AAW2D5S3"/>